<accession>A0AAV5NZM2</accession>
<proteinExistence type="predicted"/>
<dbReference type="RefSeq" id="WP_126607023.1">
    <property type="nucleotide sequence ID" value="NZ_AP025144.1"/>
</dbReference>
<reference evidence="3" key="1">
    <citation type="journal article" date="2019" name="Int. J. Syst. Evol. Microbiol.">
        <title>The Global Catalogue of Microorganisms (GCM) 10K type strain sequencing project: providing services to taxonomists for standard genome sequencing and annotation.</title>
        <authorList>
            <consortium name="The Broad Institute Genomics Platform"/>
            <consortium name="The Broad Institute Genome Sequencing Center for Infectious Disease"/>
            <person name="Wu L."/>
            <person name="Ma J."/>
        </authorList>
    </citation>
    <scope>NUCLEOTIDE SEQUENCE [LARGE SCALE GENOMIC DNA]</scope>
    <source>
        <strain evidence="3">NBRC 15640</strain>
    </source>
</reference>
<comment type="caution">
    <text evidence="2">The sequence shown here is derived from an EMBL/GenBank/DDBJ whole genome shotgun (WGS) entry which is preliminary data.</text>
</comment>
<dbReference type="GO" id="GO:0030246">
    <property type="term" value="F:carbohydrate binding"/>
    <property type="evidence" value="ECO:0007669"/>
    <property type="project" value="InterPro"/>
</dbReference>
<name>A0AAV5NZM2_9VIBR</name>
<gene>
    <name evidence="2" type="ORF">GCM10007932_48440</name>
</gene>
<feature type="region of interest" description="Disordered" evidence="1">
    <location>
        <begin position="20"/>
        <end position="47"/>
    </location>
</feature>
<dbReference type="PROSITE" id="PS51257">
    <property type="entry name" value="PROKAR_LIPOPROTEIN"/>
    <property type="match status" value="1"/>
</dbReference>
<dbReference type="GO" id="GO:0003824">
    <property type="term" value="F:catalytic activity"/>
    <property type="evidence" value="ECO:0007669"/>
    <property type="project" value="InterPro"/>
</dbReference>
<evidence type="ECO:0000256" key="1">
    <source>
        <dbReference type="SAM" id="MobiDB-lite"/>
    </source>
</evidence>
<evidence type="ECO:0008006" key="4">
    <source>
        <dbReference type="Google" id="ProtNLM"/>
    </source>
</evidence>
<sequence length="469" mass="49501">MNKVKYSAIVVASLVALSGCGSESKSSTGSNSKPPTPPAPEPTPPPAPEYFNFQFLQLLTTTTASEVAGCTVFSESTSGSTTTYTYGKLASDLTAQINNADGTINRQLTVPSSGYLKVDKTLVPTGGFITVIDSPSETDHYYKALSIQRNLLSNHTINVGRNQGNVQCYSANQSPSTKEGYASVGVLGLTVTGYDYASTQGNSGVVNSTSHEIKALTSEPVLVRAYNNTDLVGYAEVTELTPAAFGSVKQIQALTESVDGSLQTSGHTWNSIGVNLHKSPYNYSWENPSASGSAFTIKSNSDLTFNYRAKGTSSTSWNFTVNGVVGSTLDIQLPDSLSLNDTAPTIQQDALGHSFINAGVSTSGKSLITRAQYNSTVTGSTLTHAIYSVSTNGNTKIPQLNLPNISASNSNSVSTSAFEVAALDLSFARYVMTDTGASASDTVRDLALPNQVVSQENTLRHSNYTKVSR</sequence>
<organism evidence="2 3">
    <name type="scientific">Vibrio penaeicida</name>
    <dbReference type="NCBI Taxonomy" id="104609"/>
    <lineage>
        <taxon>Bacteria</taxon>
        <taxon>Pseudomonadati</taxon>
        <taxon>Pseudomonadota</taxon>
        <taxon>Gammaproteobacteria</taxon>
        <taxon>Vibrionales</taxon>
        <taxon>Vibrionaceae</taxon>
        <taxon>Vibrio</taxon>
    </lineage>
</organism>
<keyword evidence="3" id="KW-1185">Reference proteome</keyword>
<dbReference type="GO" id="GO:0005975">
    <property type="term" value="P:carbohydrate metabolic process"/>
    <property type="evidence" value="ECO:0007669"/>
    <property type="project" value="InterPro"/>
</dbReference>
<evidence type="ECO:0000313" key="2">
    <source>
        <dbReference type="EMBL" id="GLQ75482.1"/>
    </source>
</evidence>
<dbReference type="SUPFAM" id="SSF74650">
    <property type="entry name" value="Galactose mutarotase-like"/>
    <property type="match status" value="1"/>
</dbReference>
<dbReference type="Proteomes" id="UP001156690">
    <property type="component" value="Unassembled WGS sequence"/>
</dbReference>
<dbReference type="AlphaFoldDB" id="A0AAV5NZM2"/>
<dbReference type="InterPro" id="IPR011013">
    <property type="entry name" value="Gal_mutarotase_sf_dom"/>
</dbReference>
<evidence type="ECO:0000313" key="3">
    <source>
        <dbReference type="Proteomes" id="UP001156690"/>
    </source>
</evidence>
<feature type="compositionally biased region" description="Low complexity" evidence="1">
    <location>
        <begin position="20"/>
        <end position="33"/>
    </location>
</feature>
<feature type="compositionally biased region" description="Pro residues" evidence="1">
    <location>
        <begin position="34"/>
        <end position="47"/>
    </location>
</feature>
<dbReference type="EMBL" id="BSNX01000073">
    <property type="protein sequence ID" value="GLQ75482.1"/>
    <property type="molecule type" value="Genomic_DNA"/>
</dbReference>
<protein>
    <recommendedName>
        <fullName evidence="4">Flagellar hook protein FlgE</fullName>
    </recommendedName>
</protein>